<reference evidence="4" key="1">
    <citation type="submission" date="2017-02" db="UniProtKB">
        <authorList>
            <consortium name="WormBaseParasite"/>
        </authorList>
    </citation>
    <scope>IDENTIFICATION</scope>
</reference>
<dbReference type="EMBL" id="UYYF01004342">
    <property type="protein sequence ID" value="VDN02750.1"/>
    <property type="molecule type" value="Genomic_DNA"/>
</dbReference>
<keyword evidence="1" id="KW-0812">Transmembrane</keyword>
<proteinExistence type="predicted"/>
<dbReference type="WBParaSite" id="TCLT_0000551001-mRNA-1">
    <property type="protein sequence ID" value="TCLT_0000551001-mRNA-1"/>
    <property type="gene ID" value="TCLT_0000551001"/>
</dbReference>
<keyword evidence="1" id="KW-0472">Membrane</keyword>
<evidence type="ECO:0000256" key="1">
    <source>
        <dbReference type="SAM" id="Phobius"/>
    </source>
</evidence>
<sequence length="196" mass="22300">MNEWAMNELMASIEVTRLVYSPSLISFTTNGTQTDTEIKCIKLVVILMLLWILLTSVHLMKKLKKRFNAVFRGNDLSSASPDSTYATGSIKIIYREDCIAVTNIKKSHQKFRNWTLSDSMSELAERLAADGVIIEECDIPPGFMPKAGFPILCMNSKRLPASISRQFHSDYSRNLKAYSPTQHQYSSFPRQSCKYE</sequence>
<protein>
    <submittedName>
        <fullName evidence="4">Doublecortin domain-containing protein</fullName>
    </submittedName>
</protein>
<feature type="transmembrane region" description="Helical" evidence="1">
    <location>
        <begin position="41"/>
        <end position="60"/>
    </location>
</feature>
<organism evidence="4">
    <name type="scientific">Thelazia callipaeda</name>
    <name type="common">Oriental eyeworm</name>
    <name type="synonym">Parasitic nematode</name>
    <dbReference type="NCBI Taxonomy" id="103827"/>
    <lineage>
        <taxon>Eukaryota</taxon>
        <taxon>Metazoa</taxon>
        <taxon>Ecdysozoa</taxon>
        <taxon>Nematoda</taxon>
        <taxon>Chromadorea</taxon>
        <taxon>Rhabditida</taxon>
        <taxon>Spirurina</taxon>
        <taxon>Spiruromorpha</taxon>
        <taxon>Thelazioidea</taxon>
        <taxon>Thelaziidae</taxon>
        <taxon>Thelazia</taxon>
    </lineage>
</organism>
<keyword evidence="3" id="KW-1185">Reference proteome</keyword>
<dbReference type="AlphaFoldDB" id="A0A0N5CYI7"/>
<gene>
    <name evidence="2" type="ORF">TCLT_LOCUS5499</name>
</gene>
<dbReference type="Proteomes" id="UP000276776">
    <property type="component" value="Unassembled WGS sequence"/>
</dbReference>
<name>A0A0N5CYI7_THECL</name>
<accession>A0A0N5CYI7</accession>
<evidence type="ECO:0000313" key="4">
    <source>
        <dbReference type="WBParaSite" id="TCLT_0000551001-mRNA-1"/>
    </source>
</evidence>
<dbReference type="OrthoDB" id="5874211at2759"/>
<evidence type="ECO:0000313" key="3">
    <source>
        <dbReference type="Proteomes" id="UP000276776"/>
    </source>
</evidence>
<evidence type="ECO:0000313" key="2">
    <source>
        <dbReference type="EMBL" id="VDN02750.1"/>
    </source>
</evidence>
<reference evidence="2 3" key="2">
    <citation type="submission" date="2018-11" db="EMBL/GenBank/DDBJ databases">
        <authorList>
            <consortium name="Pathogen Informatics"/>
        </authorList>
    </citation>
    <scope>NUCLEOTIDE SEQUENCE [LARGE SCALE GENOMIC DNA]</scope>
</reference>
<keyword evidence="1" id="KW-1133">Transmembrane helix</keyword>